<protein>
    <recommendedName>
        <fullName evidence="2">Transcobalamin-like C-terminal domain-containing protein</fullName>
    </recommendedName>
</protein>
<comment type="caution">
    <text evidence="3">The sequence shown here is derived from an EMBL/GenBank/DDBJ whole genome shotgun (WGS) entry which is preliminary data.</text>
</comment>
<feature type="domain" description="Transcobalamin-like C-terminal" evidence="2">
    <location>
        <begin position="58"/>
        <end position="122"/>
    </location>
</feature>
<organism evidence="3 4">
    <name type="scientific">Halolactibacillus alkaliphilus</name>
    <dbReference type="NCBI Taxonomy" id="442899"/>
    <lineage>
        <taxon>Bacteria</taxon>
        <taxon>Bacillati</taxon>
        <taxon>Bacillota</taxon>
        <taxon>Bacilli</taxon>
        <taxon>Bacillales</taxon>
        <taxon>Bacillaceae</taxon>
        <taxon>Halolactibacillus</taxon>
    </lineage>
</organism>
<evidence type="ECO:0000313" key="3">
    <source>
        <dbReference type="EMBL" id="GEN56710.1"/>
    </source>
</evidence>
<dbReference type="STRING" id="442899.SAMN05720591_11065"/>
<dbReference type="Pfam" id="PF14478">
    <property type="entry name" value="DUF4430"/>
    <property type="match status" value="1"/>
</dbReference>
<proteinExistence type="predicted"/>
<feature type="chain" id="PRO_5022779225" description="Transcobalamin-like C-terminal domain-containing protein" evidence="1">
    <location>
        <begin position="23"/>
        <end position="126"/>
    </location>
</feature>
<keyword evidence="4" id="KW-1185">Reference proteome</keyword>
<evidence type="ECO:0000259" key="2">
    <source>
        <dbReference type="Pfam" id="PF14478"/>
    </source>
</evidence>
<dbReference type="EMBL" id="BJYE01000011">
    <property type="protein sequence ID" value="GEN56710.1"/>
    <property type="molecule type" value="Genomic_DNA"/>
</dbReference>
<evidence type="ECO:0000256" key="1">
    <source>
        <dbReference type="SAM" id="SignalP"/>
    </source>
</evidence>
<evidence type="ECO:0000313" key="4">
    <source>
        <dbReference type="Proteomes" id="UP000321400"/>
    </source>
</evidence>
<dbReference type="AlphaFoldDB" id="A0A511X1C4"/>
<reference evidence="3 4" key="1">
    <citation type="submission" date="2019-07" db="EMBL/GenBank/DDBJ databases">
        <title>Whole genome shotgun sequence of Halolactibacillus alkaliphilus NBRC 103919.</title>
        <authorList>
            <person name="Hosoyama A."/>
            <person name="Uohara A."/>
            <person name="Ohji S."/>
            <person name="Ichikawa N."/>
        </authorList>
    </citation>
    <scope>NUCLEOTIDE SEQUENCE [LARGE SCALE GENOMIC DNA]</scope>
    <source>
        <strain evidence="3 4">NBRC 103919</strain>
    </source>
</reference>
<name>A0A511X1C4_9BACI</name>
<dbReference type="Gene3D" id="2.170.130.30">
    <property type="match status" value="1"/>
</dbReference>
<feature type="signal peptide" evidence="1">
    <location>
        <begin position="1"/>
        <end position="22"/>
    </location>
</feature>
<dbReference type="PROSITE" id="PS51257">
    <property type="entry name" value="PROKAR_LIPOPROTEIN"/>
    <property type="match status" value="1"/>
</dbReference>
<keyword evidence="1" id="KW-0732">Signal</keyword>
<dbReference type="RefSeq" id="WP_170243671.1">
    <property type="nucleotide sequence ID" value="NZ_BJYE01000011.1"/>
</dbReference>
<accession>A0A511X1C4</accession>
<dbReference type="Proteomes" id="UP000321400">
    <property type="component" value="Unassembled WGS sequence"/>
</dbReference>
<gene>
    <name evidence="3" type="ORF">HAL01_11740</name>
</gene>
<sequence>MKKWLLSLLLVVGLLTGCGADATNSNEEITDPIDVTMIISLDNDSERIVDEVLTVNDGAMLMDVLTERYDVEKTSDGFIEGLEGHSQDAPRYWFFDVNGEPSPVGAADVELSDGDEIHFDLHEWEG</sequence>
<dbReference type="InterPro" id="IPR027954">
    <property type="entry name" value="Transcobalamin-like_C"/>
</dbReference>